<dbReference type="RefSeq" id="WP_373655031.1">
    <property type="nucleotide sequence ID" value="NZ_JBGUAW010000003.1"/>
</dbReference>
<reference evidence="2 3" key="1">
    <citation type="submission" date="2024-08" db="EMBL/GenBank/DDBJ databases">
        <title>Whole-genome sequencing of halo(alkali)philic microorganisms from hypersaline lakes.</title>
        <authorList>
            <person name="Sorokin D.Y."/>
            <person name="Merkel A.Y."/>
            <person name="Messina E."/>
            <person name="Yakimov M."/>
        </authorList>
    </citation>
    <scope>NUCLEOTIDE SEQUENCE [LARGE SCALE GENOMIC DNA]</scope>
    <source>
        <strain evidence="2 3">Cl-TMA</strain>
    </source>
</reference>
<sequence>MKKKRILQGAALLPGLVAAPAMAGGAIDIDGESRLNLGLSLQAHYLRNDSDLEADPANENRFTVRRARFRLGMQVTEEVGAFLQTEYGTTEGGVGAEMRLIDAFIRYTPHPWARFYVGENMAPTTRQHLTGHGSMLAFDRPAIINKELAWGSKAKTALQNSTLPGTDAGLGTSAGVRDKGVTLFGSGPLIGALSAKYYLGAYEGSKYRVEDEERFSGRVQVNLGDPEPGYYEGSTYLGRKRTVALGAAFDRQRGVAADAAGDPVDYAAYTVDLFLEQPLGPGSLSAETAWQSMELDGTTGFLWEADDGLPQVRLDDDAVTAEQAAGEGFYVQAGYFVQQGDRESRGWQPWALYEEWTSEADGDAGSFTSYRYGLTYFIKGSRANIKAGYEVTEPRAKGADTITTAGLGFFVFY</sequence>
<dbReference type="Proteomes" id="UP001575181">
    <property type="component" value="Unassembled WGS sequence"/>
</dbReference>
<name>A0ABV4TSE0_9GAMM</name>
<evidence type="ECO:0000313" key="3">
    <source>
        <dbReference type="Proteomes" id="UP001575181"/>
    </source>
</evidence>
<proteinExistence type="predicted"/>
<dbReference type="EMBL" id="JBGUAW010000003">
    <property type="protein sequence ID" value="MFA9460247.1"/>
    <property type="molecule type" value="Genomic_DNA"/>
</dbReference>
<dbReference type="Gene3D" id="2.40.160.10">
    <property type="entry name" value="Porin"/>
    <property type="match status" value="1"/>
</dbReference>
<feature type="chain" id="PRO_5046869477" evidence="1">
    <location>
        <begin position="24"/>
        <end position="413"/>
    </location>
</feature>
<comment type="caution">
    <text evidence="2">The sequence shown here is derived from an EMBL/GenBank/DDBJ whole genome shotgun (WGS) entry which is preliminary data.</text>
</comment>
<keyword evidence="1" id="KW-0732">Signal</keyword>
<protein>
    <submittedName>
        <fullName evidence="2">Porin</fullName>
    </submittedName>
</protein>
<feature type="signal peptide" evidence="1">
    <location>
        <begin position="1"/>
        <end position="23"/>
    </location>
</feature>
<dbReference type="Pfam" id="PF07396">
    <property type="entry name" value="Porin_O_P"/>
    <property type="match status" value="1"/>
</dbReference>
<dbReference type="InterPro" id="IPR023614">
    <property type="entry name" value="Porin_dom_sf"/>
</dbReference>
<keyword evidence="3" id="KW-1185">Reference proteome</keyword>
<gene>
    <name evidence="2" type="ORF">ACERLL_05345</name>
</gene>
<evidence type="ECO:0000256" key="1">
    <source>
        <dbReference type="SAM" id="SignalP"/>
    </source>
</evidence>
<dbReference type="InterPro" id="IPR010870">
    <property type="entry name" value="Porin_O/P"/>
</dbReference>
<organism evidence="2 3">
    <name type="scientific">Thiohalorhabdus methylotrophus</name>
    <dbReference type="NCBI Taxonomy" id="3242694"/>
    <lineage>
        <taxon>Bacteria</taxon>
        <taxon>Pseudomonadati</taxon>
        <taxon>Pseudomonadota</taxon>
        <taxon>Gammaproteobacteria</taxon>
        <taxon>Thiohalorhabdales</taxon>
        <taxon>Thiohalorhabdaceae</taxon>
        <taxon>Thiohalorhabdus</taxon>
    </lineage>
</organism>
<accession>A0ABV4TSE0</accession>
<evidence type="ECO:0000313" key="2">
    <source>
        <dbReference type="EMBL" id="MFA9460247.1"/>
    </source>
</evidence>